<dbReference type="InterPro" id="IPR001853">
    <property type="entry name" value="DSBA-like_thioredoxin_dom"/>
</dbReference>
<dbReference type="Pfam" id="PF13462">
    <property type="entry name" value="Thioredoxin_4"/>
    <property type="match status" value="1"/>
</dbReference>
<feature type="domain" description="Thioredoxin" evidence="7">
    <location>
        <begin position="133"/>
        <end position="257"/>
    </location>
</feature>
<dbReference type="InterPro" id="IPR036249">
    <property type="entry name" value="Thioredoxin-like_sf"/>
</dbReference>
<keyword evidence="2" id="KW-0732">Signal</keyword>
<keyword evidence="3" id="KW-0560">Oxidoreductase</keyword>
<dbReference type="Pfam" id="PF01323">
    <property type="entry name" value="DSBA"/>
    <property type="match status" value="1"/>
</dbReference>
<evidence type="ECO:0000313" key="9">
    <source>
        <dbReference type="Proteomes" id="UP000177458"/>
    </source>
</evidence>
<dbReference type="GO" id="GO:0016491">
    <property type="term" value="F:oxidoreductase activity"/>
    <property type="evidence" value="ECO:0007669"/>
    <property type="project" value="UniProtKB-KW"/>
</dbReference>
<evidence type="ECO:0000256" key="4">
    <source>
        <dbReference type="ARBA" id="ARBA00023157"/>
    </source>
</evidence>
<keyword evidence="6" id="KW-0812">Transmembrane</keyword>
<proteinExistence type="inferred from homology"/>
<evidence type="ECO:0000256" key="6">
    <source>
        <dbReference type="SAM" id="Phobius"/>
    </source>
</evidence>
<dbReference type="SUPFAM" id="SSF52833">
    <property type="entry name" value="Thioredoxin-like"/>
    <property type="match status" value="1"/>
</dbReference>
<dbReference type="InterPro" id="IPR012336">
    <property type="entry name" value="Thioredoxin-like_fold"/>
</dbReference>
<feature type="transmembrane region" description="Helical" evidence="6">
    <location>
        <begin position="12"/>
        <end position="37"/>
    </location>
</feature>
<dbReference type="PANTHER" id="PTHR13887:SF14">
    <property type="entry name" value="DISULFIDE BOND FORMATION PROTEIN D"/>
    <property type="match status" value="1"/>
</dbReference>
<evidence type="ECO:0000256" key="2">
    <source>
        <dbReference type="ARBA" id="ARBA00022729"/>
    </source>
</evidence>
<keyword evidence="6" id="KW-0472">Membrane</keyword>
<dbReference type="Proteomes" id="UP000177458">
    <property type="component" value="Unassembled WGS sequence"/>
</dbReference>
<dbReference type="PROSITE" id="PS51352">
    <property type="entry name" value="THIOREDOXIN_2"/>
    <property type="match status" value="1"/>
</dbReference>
<evidence type="ECO:0000259" key="7">
    <source>
        <dbReference type="PROSITE" id="PS51352"/>
    </source>
</evidence>
<evidence type="ECO:0000256" key="5">
    <source>
        <dbReference type="ARBA" id="ARBA00023284"/>
    </source>
</evidence>
<dbReference type="CDD" id="cd02972">
    <property type="entry name" value="DsbA_family"/>
    <property type="match status" value="1"/>
</dbReference>
<dbReference type="EMBL" id="MEVF01000045">
    <property type="protein sequence ID" value="OGC48179.1"/>
    <property type="molecule type" value="Genomic_DNA"/>
</dbReference>
<comment type="caution">
    <text evidence="8">The sequence shown here is derived from an EMBL/GenBank/DDBJ whole genome shotgun (WGS) entry which is preliminary data.</text>
</comment>
<dbReference type="AlphaFoldDB" id="A0A1F4UTA9"/>
<evidence type="ECO:0000256" key="3">
    <source>
        <dbReference type="ARBA" id="ARBA00023002"/>
    </source>
</evidence>
<keyword evidence="5" id="KW-0676">Redox-active center</keyword>
<organism evidence="8 9">
    <name type="scientific">candidate division WWE3 bacterium RIFCSPLOWO2_01_FULL_37_15</name>
    <dbReference type="NCBI Taxonomy" id="1802622"/>
    <lineage>
        <taxon>Bacteria</taxon>
        <taxon>Katanobacteria</taxon>
    </lineage>
</organism>
<dbReference type="Gene3D" id="3.40.30.10">
    <property type="entry name" value="Glutaredoxin"/>
    <property type="match status" value="2"/>
</dbReference>
<keyword evidence="6" id="KW-1133">Transmembrane helix</keyword>
<gene>
    <name evidence="8" type="ORF">A3A69_01315</name>
</gene>
<protein>
    <recommendedName>
        <fullName evidence="7">Thioredoxin domain-containing protein</fullName>
    </recommendedName>
</protein>
<name>A0A1F4UTA9_UNCKA</name>
<sequence>METLKRILANNIFLNNFVSAFLIILLIVFSFALGVFWTRSKSFEDYYKKNAGSLAANNPSGSGAADAGDNNEPSLNVVELAASVGVDKSKVESCINSGETSKEVNDDYQSGVKAGVTGTPANYILNLKTNQYVQLRGAVPYTEVKSAIDGLLNGTASDLTANTNLDKPSENDKIKGNKNAQLALIEYSDYECPFCKRFHPTVNQTLSEYGDKIMYVYRHFPLSQIHPNAQKLAEAGECVLKLGGEQKFWAYTDKAFE</sequence>
<accession>A0A1F4UTA9</accession>
<dbReference type="PANTHER" id="PTHR13887">
    <property type="entry name" value="GLUTATHIONE S-TRANSFERASE KAPPA"/>
    <property type="match status" value="1"/>
</dbReference>
<evidence type="ECO:0000313" key="8">
    <source>
        <dbReference type="EMBL" id="OGC48179.1"/>
    </source>
</evidence>
<evidence type="ECO:0000256" key="1">
    <source>
        <dbReference type="ARBA" id="ARBA00005791"/>
    </source>
</evidence>
<dbReference type="InterPro" id="IPR013766">
    <property type="entry name" value="Thioredoxin_domain"/>
</dbReference>
<comment type="similarity">
    <text evidence="1">Belongs to the thioredoxin family. DsbA subfamily.</text>
</comment>
<reference evidence="8 9" key="1">
    <citation type="journal article" date="2016" name="Nat. Commun.">
        <title>Thousands of microbial genomes shed light on interconnected biogeochemical processes in an aquifer system.</title>
        <authorList>
            <person name="Anantharaman K."/>
            <person name="Brown C.T."/>
            <person name="Hug L.A."/>
            <person name="Sharon I."/>
            <person name="Castelle C.J."/>
            <person name="Probst A.J."/>
            <person name="Thomas B.C."/>
            <person name="Singh A."/>
            <person name="Wilkins M.J."/>
            <person name="Karaoz U."/>
            <person name="Brodie E.L."/>
            <person name="Williams K.H."/>
            <person name="Hubbard S.S."/>
            <person name="Banfield J.F."/>
        </authorList>
    </citation>
    <scope>NUCLEOTIDE SEQUENCE [LARGE SCALE GENOMIC DNA]</scope>
</reference>
<keyword evidence="4" id="KW-1015">Disulfide bond</keyword>